<dbReference type="Proteomes" id="UP000302139">
    <property type="component" value="Unassembled WGS sequence"/>
</dbReference>
<dbReference type="SUPFAM" id="SSF48452">
    <property type="entry name" value="TPR-like"/>
    <property type="match status" value="1"/>
</dbReference>
<dbReference type="EMBL" id="BJHX01000001">
    <property type="protein sequence ID" value="GDY66151.1"/>
    <property type="molecule type" value="Genomic_DNA"/>
</dbReference>
<dbReference type="SMART" id="SM01043">
    <property type="entry name" value="BTAD"/>
    <property type="match status" value="1"/>
</dbReference>
<dbReference type="Gene3D" id="1.10.10.10">
    <property type="entry name" value="Winged helix-like DNA-binding domain superfamily/Winged helix DNA-binding domain"/>
    <property type="match status" value="1"/>
</dbReference>
<dbReference type="SMART" id="SM00862">
    <property type="entry name" value="Trans_reg_C"/>
    <property type="match status" value="1"/>
</dbReference>
<proteinExistence type="inferred from homology"/>
<dbReference type="InterPro" id="IPR005158">
    <property type="entry name" value="BTAD"/>
</dbReference>
<evidence type="ECO:0000256" key="6">
    <source>
        <dbReference type="PROSITE-ProRule" id="PRU01091"/>
    </source>
</evidence>
<keyword evidence="4 6" id="KW-0238">DNA-binding</keyword>
<feature type="domain" description="OmpR/PhoB-type" evidence="7">
    <location>
        <begin position="1"/>
        <end position="93"/>
    </location>
</feature>
<reference evidence="8 9" key="1">
    <citation type="submission" date="2019-04" db="EMBL/GenBank/DDBJ databases">
        <title>Draft genome sequences of Streptomyces avermitilis NBRC 14893.</title>
        <authorList>
            <person name="Komaki H."/>
            <person name="Tamura T."/>
            <person name="Hosoyama A."/>
        </authorList>
    </citation>
    <scope>NUCLEOTIDE SEQUENCE [LARGE SCALE GENOMIC DNA]</scope>
    <source>
        <strain evidence="8 9">NBRC 14893</strain>
    </source>
</reference>
<evidence type="ECO:0000256" key="3">
    <source>
        <dbReference type="ARBA" id="ARBA00023015"/>
    </source>
</evidence>
<dbReference type="CDD" id="cd15831">
    <property type="entry name" value="BTAD"/>
    <property type="match status" value="1"/>
</dbReference>
<keyword evidence="5" id="KW-0804">Transcription</keyword>
<dbReference type="InterPro" id="IPR001867">
    <property type="entry name" value="OmpR/PhoB-type_DNA-bd"/>
</dbReference>
<accession>A0A4D4M2U9</accession>
<dbReference type="Pfam" id="PF00486">
    <property type="entry name" value="Trans_reg_C"/>
    <property type="match status" value="1"/>
</dbReference>
<dbReference type="PANTHER" id="PTHR35807">
    <property type="entry name" value="TRANSCRIPTIONAL REGULATOR REDD-RELATED"/>
    <property type="match status" value="1"/>
</dbReference>
<keyword evidence="2" id="KW-0902">Two-component regulatory system</keyword>
<organism evidence="8 9">
    <name type="scientific">Streptomyces avermitilis</name>
    <dbReference type="NCBI Taxonomy" id="33903"/>
    <lineage>
        <taxon>Bacteria</taxon>
        <taxon>Bacillati</taxon>
        <taxon>Actinomycetota</taxon>
        <taxon>Actinomycetes</taxon>
        <taxon>Kitasatosporales</taxon>
        <taxon>Streptomycetaceae</taxon>
        <taxon>Streptomyces</taxon>
    </lineage>
</organism>
<protein>
    <recommendedName>
        <fullName evidence="7">OmpR/PhoB-type domain-containing protein</fullName>
    </recommendedName>
</protein>
<comment type="caution">
    <text evidence="8">The sequence shown here is derived from an EMBL/GenBank/DDBJ whole genome shotgun (WGS) entry which is preliminary data.</text>
</comment>
<keyword evidence="3" id="KW-0805">Transcription regulation</keyword>
<evidence type="ECO:0000256" key="5">
    <source>
        <dbReference type="ARBA" id="ARBA00023163"/>
    </source>
</evidence>
<dbReference type="GO" id="GO:0003677">
    <property type="term" value="F:DNA binding"/>
    <property type="evidence" value="ECO:0007669"/>
    <property type="project" value="UniProtKB-UniRule"/>
</dbReference>
<dbReference type="InterPro" id="IPR016032">
    <property type="entry name" value="Sig_transdc_resp-reg_C-effctor"/>
</dbReference>
<sequence length="239" mass="25461">MDPVRYRVLGTTQALRPDGTPVPVGGARLRALLTVLALRPARTLPAAVLVGEVWHGDPPADATGALQALVGRLRRALGADAVESVDGGYRLAAVADDVDAHRFERLAGEGLRALADGDPAKAAVVLDDALALWHGPALADLPDRTAEAARWETRRLDVRRARLTAALSLGQADQCLPELTALCDVHPWTSPSRHCGCAPCATPAARHRPWPRTRTYDSCWRTGWAPTRAPNCAPCTASC</sequence>
<comment type="similarity">
    <text evidence="1">Belongs to the AfsR/DnrI/RedD regulatory family.</text>
</comment>
<dbReference type="InterPro" id="IPR011990">
    <property type="entry name" value="TPR-like_helical_dom_sf"/>
</dbReference>
<feature type="DNA-binding region" description="OmpR/PhoB-type" evidence="6">
    <location>
        <begin position="1"/>
        <end position="93"/>
    </location>
</feature>
<evidence type="ECO:0000256" key="4">
    <source>
        <dbReference type="ARBA" id="ARBA00023125"/>
    </source>
</evidence>
<dbReference type="PANTHER" id="PTHR35807:SF1">
    <property type="entry name" value="TRANSCRIPTIONAL REGULATOR REDD"/>
    <property type="match status" value="1"/>
</dbReference>
<dbReference type="GO" id="GO:0000160">
    <property type="term" value="P:phosphorelay signal transduction system"/>
    <property type="evidence" value="ECO:0007669"/>
    <property type="project" value="UniProtKB-KW"/>
</dbReference>
<dbReference type="PROSITE" id="PS51755">
    <property type="entry name" value="OMPR_PHOB"/>
    <property type="match status" value="1"/>
</dbReference>
<dbReference type="SUPFAM" id="SSF46894">
    <property type="entry name" value="C-terminal effector domain of the bipartite response regulators"/>
    <property type="match status" value="1"/>
</dbReference>
<evidence type="ECO:0000313" key="9">
    <source>
        <dbReference type="Proteomes" id="UP000302139"/>
    </source>
</evidence>
<evidence type="ECO:0000256" key="2">
    <source>
        <dbReference type="ARBA" id="ARBA00023012"/>
    </source>
</evidence>
<evidence type="ECO:0000313" key="8">
    <source>
        <dbReference type="EMBL" id="GDY66151.1"/>
    </source>
</evidence>
<dbReference type="InterPro" id="IPR036388">
    <property type="entry name" value="WH-like_DNA-bd_sf"/>
</dbReference>
<dbReference type="Pfam" id="PF03704">
    <property type="entry name" value="BTAD"/>
    <property type="match status" value="1"/>
</dbReference>
<gene>
    <name evidence="8" type="ORF">SAV14893_055440</name>
</gene>
<dbReference type="InterPro" id="IPR051677">
    <property type="entry name" value="AfsR-DnrI-RedD_regulator"/>
</dbReference>
<dbReference type="GO" id="GO:0006355">
    <property type="term" value="P:regulation of DNA-templated transcription"/>
    <property type="evidence" value="ECO:0007669"/>
    <property type="project" value="InterPro"/>
</dbReference>
<name>A0A4D4M2U9_STRAX</name>
<evidence type="ECO:0000256" key="1">
    <source>
        <dbReference type="ARBA" id="ARBA00005820"/>
    </source>
</evidence>
<dbReference type="AlphaFoldDB" id="A0A4D4M2U9"/>
<evidence type="ECO:0000259" key="7">
    <source>
        <dbReference type="PROSITE" id="PS51755"/>
    </source>
</evidence>
<dbReference type="Gene3D" id="1.25.40.10">
    <property type="entry name" value="Tetratricopeptide repeat domain"/>
    <property type="match status" value="1"/>
</dbReference>